<dbReference type="EMBL" id="JACHMU010000001">
    <property type="protein sequence ID" value="MBB5741687.1"/>
    <property type="molecule type" value="Genomic_DNA"/>
</dbReference>
<dbReference type="PANTHER" id="PTHR46832:SF1">
    <property type="entry name" value="5'-METHYLTHIOADENOSINE_S-ADENOSYLHOMOCYSTEINE NUCLEOSIDASE"/>
    <property type="match status" value="1"/>
</dbReference>
<dbReference type="RefSeq" id="WP_184280925.1">
    <property type="nucleotide sequence ID" value="NZ_BAAAPG010000001.1"/>
</dbReference>
<dbReference type="Gene3D" id="3.40.50.1580">
    <property type="entry name" value="Nucleoside phosphorylase domain"/>
    <property type="match status" value="1"/>
</dbReference>
<evidence type="ECO:0000313" key="3">
    <source>
        <dbReference type="Proteomes" id="UP000517712"/>
    </source>
</evidence>
<feature type="domain" description="Nucleoside phosphorylase" evidence="1">
    <location>
        <begin position="104"/>
        <end position="181"/>
    </location>
</feature>
<keyword evidence="2" id="KW-0326">Glycosidase</keyword>
<dbReference type="InterPro" id="IPR000845">
    <property type="entry name" value="Nucleoside_phosphorylase_d"/>
</dbReference>
<name>A0A7W9FA11_9MICO</name>
<dbReference type="AlphaFoldDB" id="A0A7W9FA11"/>
<reference evidence="2 3" key="1">
    <citation type="submission" date="2020-08" db="EMBL/GenBank/DDBJ databases">
        <title>Sequencing the genomes of 1000 actinobacteria strains.</title>
        <authorList>
            <person name="Klenk H.-P."/>
        </authorList>
    </citation>
    <scope>NUCLEOTIDE SEQUENCE [LARGE SCALE GENOMIC DNA]</scope>
    <source>
        <strain evidence="2 3">DSM 24823</strain>
    </source>
</reference>
<keyword evidence="3" id="KW-1185">Reference proteome</keyword>
<organism evidence="2 3">
    <name type="scientific">Microbacterium ginsengiterrae</name>
    <dbReference type="NCBI Taxonomy" id="546115"/>
    <lineage>
        <taxon>Bacteria</taxon>
        <taxon>Bacillati</taxon>
        <taxon>Actinomycetota</taxon>
        <taxon>Actinomycetes</taxon>
        <taxon>Micrococcales</taxon>
        <taxon>Microbacteriaceae</taxon>
        <taxon>Microbacterium</taxon>
    </lineage>
</organism>
<accession>A0A7W9FA11</accession>
<dbReference type="GO" id="GO:0008930">
    <property type="term" value="F:methylthioadenosine nucleosidase activity"/>
    <property type="evidence" value="ECO:0007669"/>
    <property type="project" value="TreeGrafter"/>
</dbReference>
<dbReference type="GO" id="GO:0019284">
    <property type="term" value="P:L-methionine salvage from S-adenosylmethionine"/>
    <property type="evidence" value="ECO:0007669"/>
    <property type="project" value="TreeGrafter"/>
</dbReference>
<evidence type="ECO:0000259" key="1">
    <source>
        <dbReference type="Pfam" id="PF01048"/>
    </source>
</evidence>
<proteinExistence type="predicted"/>
<dbReference type="Proteomes" id="UP000517712">
    <property type="component" value="Unassembled WGS sequence"/>
</dbReference>
<protein>
    <submittedName>
        <fullName evidence="2">Adenosylhomocysteine nucleosidase</fullName>
        <ecNumber evidence="2">3.2.2.9</ecNumber>
    </submittedName>
</protein>
<gene>
    <name evidence="2" type="ORF">HD600_000184</name>
</gene>
<dbReference type="GO" id="GO:0005829">
    <property type="term" value="C:cytosol"/>
    <property type="evidence" value="ECO:0007669"/>
    <property type="project" value="TreeGrafter"/>
</dbReference>
<comment type="caution">
    <text evidence="2">The sequence shown here is derived from an EMBL/GenBank/DDBJ whole genome shotgun (WGS) entry which is preliminary data.</text>
</comment>
<dbReference type="GO" id="GO:0008782">
    <property type="term" value="F:adenosylhomocysteine nucleosidase activity"/>
    <property type="evidence" value="ECO:0007669"/>
    <property type="project" value="UniProtKB-EC"/>
</dbReference>
<keyword evidence="2" id="KW-0378">Hydrolase</keyword>
<sequence>MKLLVAALESELIAFPEELSGFRRLVTGPGKLKATYALTRALDADVYDEILVVGTAGALDETVGSGVHEVHWAFQHDVINEDGVRGEHVSMPQRIALGDGDISIATGDSFIDDADAVQLIRSLGGRLVDMESYAYAWVAAQFDVPIRIWKAVSDHAQDGANTTWEEAVTACSHQLRDRVRAVYGV</sequence>
<dbReference type="EC" id="3.2.2.9" evidence="2"/>
<dbReference type="SUPFAM" id="SSF53167">
    <property type="entry name" value="Purine and uridine phosphorylases"/>
    <property type="match status" value="1"/>
</dbReference>
<dbReference type="Pfam" id="PF01048">
    <property type="entry name" value="PNP_UDP_1"/>
    <property type="match status" value="1"/>
</dbReference>
<evidence type="ECO:0000313" key="2">
    <source>
        <dbReference type="EMBL" id="MBB5741687.1"/>
    </source>
</evidence>
<dbReference type="PANTHER" id="PTHR46832">
    <property type="entry name" value="5'-METHYLTHIOADENOSINE/S-ADENOSYLHOMOCYSTEINE NUCLEOSIDASE"/>
    <property type="match status" value="1"/>
</dbReference>
<dbReference type="InterPro" id="IPR035994">
    <property type="entry name" value="Nucleoside_phosphorylase_sf"/>
</dbReference>
<dbReference type="GO" id="GO:0009116">
    <property type="term" value="P:nucleoside metabolic process"/>
    <property type="evidence" value="ECO:0007669"/>
    <property type="project" value="InterPro"/>
</dbReference>